<reference evidence="6" key="1">
    <citation type="submission" date="2020-02" db="EMBL/GenBank/DDBJ databases">
        <authorList>
            <person name="Meier V. D."/>
        </authorList>
    </citation>
    <scope>NUCLEOTIDE SEQUENCE</scope>
    <source>
        <strain evidence="6">AVDCRST_MAG95</strain>
    </source>
</reference>
<evidence type="ECO:0000256" key="1">
    <source>
        <dbReference type="ARBA" id="ARBA00004141"/>
    </source>
</evidence>
<dbReference type="InterPro" id="IPR032808">
    <property type="entry name" value="DoxX"/>
</dbReference>
<feature type="transmembrane region" description="Helical" evidence="5">
    <location>
        <begin position="87"/>
        <end position="106"/>
    </location>
</feature>
<evidence type="ECO:0000256" key="3">
    <source>
        <dbReference type="ARBA" id="ARBA00022989"/>
    </source>
</evidence>
<gene>
    <name evidence="6" type="ORF">AVDCRST_MAG95-2994</name>
</gene>
<feature type="transmembrane region" description="Helical" evidence="5">
    <location>
        <begin position="18"/>
        <end position="39"/>
    </location>
</feature>
<dbReference type="Pfam" id="PF13564">
    <property type="entry name" value="DoxX_2"/>
    <property type="match status" value="1"/>
</dbReference>
<protein>
    <recommendedName>
        <fullName evidence="7">Integral membrane protein</fullName>
    </recommendedName>
</protein>
<dbReference type="EMBL" id="CADCTJ010000946">
    <property type="protein sequence ID" value="CAA9275470.1"/>
    <property type="molecule type" value="Genomic_DNA"/>
</dbReference>
<proteinExistence type="predicted"/>
<accession>A0A6J4JEZ1</accession>
<evidence type="ECO:0008006" key="7">
    <source>
        <dbReference type="Google" id="ProtNLM"/>
    </source>
</evidence>
<keyword evidence="2 5" id="KW-0812">Transmembrane</keyword>
<evidence type="ECO:0000256" key="4">
    <source>
        <dbReference type="ARBA" id="ARBA00023136"/>
    </source>
</evidence>
<dbReference type="GO" id="GO:0016020">
    <property type="term" value="C:membrane"/>
    <property type="evidence" value="ECO:0007669"/>
    <property type="project" value="UniProtKB-SubCell"/>
</dbReference>
<name>A0A6J4JEZ1_9BACT</name>
<sequence length="141" mass="15524">MKTTSLESTTNPSKNLHIVLWVLQVLLAGFFIIVGYMKLTTPIAAIGAQMPWVLEYSPFLIRFIGLSQVLGGIGLIIPAATRIKPFLTTWAAYGLSLIMILAALFHLSRGEYSGIIMPLVIAAIAYFIGWARYKKVPITAR</sequence>
<evidence type="ECO:0000256" key="5">
    <source>
        <dbReference type="SAM" id="Phobius"/>
    </source>
</evidence>
<keyword evidence="3 5" id="KW-1133">Transmembrane helix</keyword>
<organism evidence="6">
    <name type="scientific">uncultured Adhaeribacter sp</name>
    <dbReference type="NCBI Taxonomy" id="448109"/>
    <lineage>
        <taxon>Bacteria</taxon>
        <taxon>Pseudomonadati</taxon>
        <taxon>Bacteroidota</taxon>
        <taxon>Cytophagia</taxon>
        <taxon>Cytophagales</taxon>
        <taxon>Hymenobacteraceae</taxon>
        <taxon>Adhaeribacter</taxon>
        <taxon>environmental samples</taxon>
    </lineage>
</organism>
<keyword evidence="4 5" id="KW-0472">Membrane</keyword>
<feature type="transmembrane region" description="Helical" evidence="5">
    <location>
        <begin position="59"/>
        <end position="80"/>
    </location>
</feature>
<evidence type="ECO:0000256" key="2">
    <source>
        <dbReference type="ARBA" id="ARBA00022692"/>
    </source>
</evidence>
<comment type="subcellular location">
    <subcellularLocation>
        <location evidence="1">Membrane</location>
        <topology evidence="1">Multi-pass membrane protein</topology>
    </subcellularLocation>
</comment>
<dbReference type="AlphaFoldDB" id="A0A6J4JEZ1"/>
<evidence type="ECO:0000313" key="6">
    <source>
        <dbReference type="EMBL" id="CAA9275470.1"/>
    </source>
</evidence>
<feature type="transmembrane region" description="Helical" evidence="5">
    <location>
        <begin position="112"/>
        <end position="131"/>
    </location>
</feature>